<proteinExistence type="predicted"/>
<protein>
    <submittedName>
        <fullName evidence="1">Uncharacterized protein</fullName>
    </submittedName>
</protein>
<name>A0A1C9CDX7_PORSO</name>
<evidence type="ECO:0000313" key="1">
    <source>
        <dbReference type="EMBL" id="AOM66603.1"/>
    </source>
</evidence>
<reference evidence="1" key="1">
    <citation type="journal article" date="2016" name="BMC Biol.">
        <title>Parallel evolution of highly conserved plastid genome architecture in red seaweeds and seed plants.</title>
        <authorList>
            <person name="Lee J."/>
            <person name="Cho C.H."/>
            <person name="Park S.I."/>
            <person name="Choi J.W."/>
            <person name="Song H.S."/>
            <person name="West J.A."/>
            <person name="Bhattacharya D."/>
            <person name="Yoon H.S."/>
        </authorList>
    </citation>
    <scope>NUCLEOTIDE SEQUENCE</scope>
</reference>
<organism evidence="1">
    <name type="scientific">Porphyridium sordidum</name>
    <name type="common">Red alga</name>
    <dbReference type="NCBI Taxonomy" id="28024"/>
    <lineage>
        <taxon>Eukaryota</taxon>
        <taxon>Rhodophyta</taxon>
        <taxon>Bangiophyceae</taxon>
        <taxon>Porphyridiales</taxon>
        <taxon>Porphyridiaceae</taxon>
        <taxon>Porphyridium</taxon>
    </lineage>
</organism>
<sequence>MVFTLLNVIRECIKYYFVDKEHCGVEKDKNKSFSFTPRSSIVNANIYKQEEQLDIDWDVIECLSFIEKPGIWLSKNKS</sequence>
<dbReference type="AlphaFoldDB" id="A0A1C9CDX7"/>
<dbReference type="InterPro" id="IPR019656">
    <property type="entry name" value="Uncharacterised_Ycf34"/>
</dbReference>
<gene>
    <name evidence="1" type="primary">ycf34</name>
    <name evidence="1" type="ORF">Psor_128</name>
</gene>
<accession>A0A1C9CDX7</accession>
<geneLocation type="plastid" evidence="1"/>
<dbReference type="Pfam" id="PF10718">
    <property type="entry name" value="Ycf34"/>
    <property type="match status" value="1"/>
</dbReference>
<dbReference type="GeneID" id="29073740"/>
<dbReference type="RefSeq" id="YP_009297260.1">
    <property type="nucleotide sequence ID" value="NC_031175.1"/>
</dbReference>
<dbReference type="EMBL" id="KX284720">
    <property type="protein sequence ID" value="AOM66603.1"/>
    <property type="molecule type" value="Genomic_DNA"/>
</dbReference>
<keyword evidence="1" id="KW-0934">Plastid</keyword>